<proteinExistence type="predicted"/>
<protein>
    <recommendedName>
        <fullName evidence="4">Pathway-specific nitrogen regulator</fullName>
    </recommendedName>
</protein>
<dbReference type="OrthoDB" id="5369448at2759"/>
<feature type="compositionally biased region" description="Basic and acidic residues" evidence="1">
    <location>
        <begin position="173"/>
        <end position="186"/>
    </location>
</feature>
<keyword evidence="3" id="KW-1185">Reference proteome</keyword>
<dbReference type="HOGENOM" id="CLU_006185_1_0_1"/>
<feature type="compositionally biased region" description="Acidic residues" evidence="1">
    <location>
        <begin position="756"/>
        <end position="767"/>
    </location>
</feature>
<evidence type="ECO:0000313" key="3">
    <source>
        <dbReference type="Proteomes" id="UP000039046"/>
    </source>
</evidence>
<sequence length="767" mass="84426">MSKRRNRRDELDFEIHVDPSCHAPEQPETVEIMPSDSEEQHRESLGSDFGGEGSLDEPNWVAHDETADGDSVSNEDAEDTVIRRESDISIDSASYRPSPAREASIRAAAREALRKSNGSNGSSRRSSIRSAAPSDISHDAPSSRHSLSTPESRGKKGSSRRTNSDGGGSNSSHQEHEDDVFSDHSPRSSMGSIPEAEQYAKAATTESAGKSRISDIQPYDPDEAFVPTIRGTPRPAFRSPSAFQPNQMHSPPPSVTGSTGRRTPRTSISRLGSPSTQFSPKKTPPRFKRNTPPLVLLHVTLLPLRWPWGQVIENARPSELSKAGQALREAWRQLQDRVGDTVSDRGVLLPHPQNDFEVLEERLLEAVELPLRRRARILECGHYLGPANEMSLVEDMDSEDEDYEGKSATGSRQTHWCSTCRSDIHFDSLGEGKVFRTKVYASNGLMKAGAWEACWKQMERVDVEIEPIVDQSVLDELEQLATAQERVALEEELQESLQGEAMYREELFEEEVTVHMDTSPIPDVEYADSPESDHRRHRDEERLREIYGDEPSMPTPQMDSTTAKSEAEEYINKETPPSPTVEAMERRKSRQQAYKSASLPELVMEATKVFFQDRKNGAIVLLGVLVMMLAVRTGGAPPASHIANSIAPENSQVPSMGETHPGPKGDAAGGGNPCASCELALEAAQISCGAATVTVTETKTVAAATEIPTSTAVAEAEAEAEEEVDESAAERRLPEEAEYESEEEAVVQEELREAALDEDEVVERDEL</sequence>
<evidence type="ECO:0008006" key="4">
    <source>
        <dbReference type="Google" id="ProtNLM"/>
    </source>
</evidence>
<feature type="compositionally biased region" description="Low complexity" evidence="1">
    <location>
        <begin position="96"/>
        <end position="107"/>
    </location>
</feature>
<feature type="compositionally biased region" description="Polar residues" evidence="1">
    <location>
        <begin position="555"/>
        <end position="564"/>
    </location>
</feature>
<reference evidence="2 3" key="1">
    <citation type="journal article" date="2015" name="Genome Announc.">
        <title>Draft Genome Sequence and Gene Annotation of the Entomopathogenic Fungus Verticillium hemipterigenum.</title>
        <authorList>
            <person name="Horn F."/>
            <person name="Habel A."/>
            <person name="Scharf D.H."/>
            <person name="Dworschak J."/>
            <person name="Brakhage A.A."/>
            <person name="Guthke R."/>
            <person name="Hertweck C."/>
            <person name="Linde J."/>
        </authorList>
    </citation>
    <scope>NUCLEOTIDE SEQUENCE [LARGE SCALE GENOMIC DNA]</scope>
</reference>
<feature type="compositionally biased region" description="Basic and acidic residues" evidence="1">
    <location>
        <begin position="7"/>
        <end position="19"/>
    </location>
</feature>
<name>A0A0A1T699_9HYPO</name>
<feature type="region of interest" description="Disordered" evidence="1">
    <location>
        <begin position="548"/>
        <end position="583"/>
    </location>
</feature>
<feature type="region of interest" description="Disordered" evidence="1">
    <location>
        <begin position="711"/>
        <end position="767"/>
    </location>
</feature>
<accession>A0A0A1T699</accession>
<dbReference type="EMBL" id="CDHN01000001">
    <property type="protein sequence ID" value="CEJ81822.1"/>
    <property type="molecule type" value="Genomic_DNA"/>
</dbReference>
<feature type="compositionally biased region" description="Acidic residues" evidence="1">
    <location>
        <begin position="716"/>
        <end position="727"/>
    </location>
</feature>
<feature type="compositionally biased region" description="Low complexity" evidence="1">
    <location>
        <begin position="255"/>
        <end position="270"/>
    </location>
</feature>
<feature type="region of interest" description="Disordered" evidence="1">
    <location>
        <begin position="520"/>
        <end position="539"/>
    </location>
</feature>
<dbReference type="STRING" id="1531966.A0A0A1T699"/>
<gene>
    <name evidence="2" type="ORF">VHEMI01932</name>
</gene>
<feature type="region of interest" description="Disordered" evidence="1">
    <location>
        <begin position="649"/>
        <end position="670"/>
    </location>
</feature>
<feature type="region of interest" description="Disordered" evidence="1">
    <location>
        <begin position="1"/>
        <end position="290"/>
    </location>
</feature>
<evidence type="ECO:0000256" key="1">
    <source>
        <dbReference type="SAM" id="MobiDB-lite"/>
    </source>
</evidence>
<evidence type="ECO:0000313" key="2">
    <source>
        <dbReference type="EMBL" id="CEJ81822.1"/>
    </source>
</evidence>
<dbReference type="Proteomes" id="UP000039046">
    <property type="component" value="Unassembled WGS sequence"/>
</dbReference>
<feature type="compositionally biased region" description="Low complexity" evidence="1">
    <location>
        <begin position="116"/>
        <end position="135"/>
    </location>
</feature>
<feature type="compositionally biased region" description="Acidic residues" evidence="1">
    <location>
        <begin position="736"/>
        <end position="747"/>
    </location>
</feature>
<dbReference type="AlphaFoldDB" id="A0A0A1T699"/>
<organism evidence="2 3">
    <name type="scientific">[Torrubiella] hemipterigena</name>
    <dbReference type="NCBI Taxonomy" id="1531966"/>
    <lineage>
        <taxon>Eukaryota</taxon>
        <taxon>Fungi</taxon>
        <taxon>Dikarya</taxon>
        <taxon>Ascomycota</taxon>
        <taxon>Pezizomycotina</taxon>
        <taxon>Sordariomycetes</taxon>
        <taxon>Hypocreomycetidae</taxon>
        <taxon>Hypocreales</taxon>
        <taxon>Clavicipitaceae</taxon>
        <taxon>Clavicipitaceae incertae sedis</taxon>
        <taxon>'Torrubiella' clade</taxon>
    </lineage>
</organism>